<dbReference type="EMBL" id="AYYH01000135">
    <property type="protein sequence ID" value="KRN04387.1"/>
    <property type="molecule type" value="Genomic_DNA"/>
</dbReference>
<evidence type="ECO:0000313" key="3">
    <source>
        <dbReference type="EMBL" id="KRN04387.1"/>
    </source>
</evidence>
<dbReference type="Proteomes" id="UP000050898">
    <property type="component" value="Unassembled WGS sequence"/>
</dbReference>
<feature type="transmembrane region" description="Helical" evidence="2">
    <location>
        <begin position="47"/>
        <end position="69"/>
    </location>
</feature>
<evidence type="ECO:0000313" key="4">
    <source>
        <dbReference type="Proteomes" id="UP000050898"/>
    </source>
</evidence>
<protein>
    <submittedName>
        <fullName evidence="3">Uncharacterized protein</fullName>
    </submittedName>
</protein>
<reference evidence="3 4" key="1">
    <citation type="journal article" date="2015" name="Genome Announc.">
        <title>Expanding the biotechnology potential of lactobacilli through comparative genomics of 213 strains and associated genera.</title>
        <authorList>
            <person name="Sun Z."/>
            <person name="Harris H.M."/>
            <person name="McCann A."/>
            <person name="Guo C."/>
            <person name="Argimon S."/>
            <person name="Zhang W."/>
            <person name="Yang X."/>
            <person name="Jeffery I.B."/>
            <person name="Cooney J.C."/>
            <person name="Kagawa T.F."/>
            <person name="Liu W."/>
            <person name="Song Y."/>
            <person name="Salvetti E."/>
            <person name="Wrobel A."/>
            <person name="Rasinkangas P."/>
            <person name="Parkhill J."/>
            <person name="Rea M.C."/>
            <person name="O'Sullivan O."/>
            <person name="Ritari J."/>
            <person name="Douillard F.P."/>
            <person name="Paul Ross R."/>
            <person name="Yang R."/>
            <person name="Briner A.E."/>
            <person name="Felis G.E."/>
            <person name="de Vos W.M."/>
            <person name="Barrangou R."/>
            <person name="Klaenhammer T.R."/>
            <person name="Caufield P.W."/>
            <person name="Cui Y."/>
            <person name="Zhang H."/>
            <person name="O'Toole P.W."/>
        </authorList>
    </citation>
    <scope>NUCLEOTIDE SEQUENCE [LARGE SCALE GENOMIC DNA]</scope>
    <source>
        <strain evidence="3 4">DSM 20444</strain>
    </source>
</reference>
<dbReference type="AlphaFoldDB" id="A0A0R2DLQ0"/>
<keyword evidence="1" id="KW-0175">Coiled coil</keyword>
<evidence type="ECO:0000256" key="1">
    <source>
        <dbReference type="SAM" id="Coils"/>
    </source>
</evidence>
<name>A0A0R2DLQ0_9LACO</name>
<feature type="coiled-coil region" evidence="1">
    <location>
        <begin position="7"/>
        <end position="37"/>
    </location>
</feature>
<dbReference type="PATRIC" id="fig|1046596.6.peg.459"/>
<proteinExistence type="predicted"/>
<sequence length="74" mass="8634">MEMKEDIGSIKTDINNIKKQNDEIEKQGDKINELEKIVALHTSHFKFLWWSVVGIVSFLFVDIIAPFVVEWLSK</sequence>
<accession>A0A0R2DLQ0</accession>
<organism evidence="3 4">
    <name type="scientific">Liquorilactobacillus mali KCTC 3596 = DSM 20444</name>
    <dbReference type="NCBI Taxonomy" id="1046596"/>
    <lineage>
        <taxon>Bacteria</taxon>
        <taxon>Bacillati</taxon>
        <taxon>Bacillota</taxon>
        <taxon>Bacilli</taxon>
        <taxon>Lactobacillales</taxon>
        <taxon>Lactobacillaceae</taxon>
        <taxon>Liquorilactobacillus</taxon>
    </lineage>
</organism>
<keyword evidence="4" id="KW-1185">Reference proteome</keyword>
<keyword evidence="2" id="KW-1133">Transmembrane helix</keyword>
<keyword evidence="2" id="KW-0812">Transmembrane</keyword>
<keyword evidence="2" id="KW-0472">Membrane</keyword>
<evidence type="ECO:0000256" key="2">
    <source>
        <dbReference type="SAM" id="Phobius"/>
    </source>
</evidence>
<comment type="caution">
    <text evidence="3">The sequence shown here is derived from an EMBL/GenBank/DDBJ whole genome shotgun (WGS) entry which is preliminary data.</text>
</comment>
<gene>
    <name evidence="3" type="ORF">FD00_GL000433</name>
</gene>